<dbReference type="EMBL" id="JBDIZK010000003">
    <property type="protein sequence ID" value="MEN3746794.1"/>
    <property type="molecule type" value="Genomic_DNA"/>
</dbReference>
<dbReference type="Proteomes" id="UP001427805">
    <property type="component" value="Unassembled WGS sequence"/>
</dbReference>
<organism evidence="1 2">
    <name type="scientific">Sphingomonas rustica</name>
    <dbReference type="NCBI Taxonomy" id="3103142"/>
    <lineage>
        <taxon>Bacteria</taxon>
        <taxon>Pseudomonadati</taxon>
        <taxon>Pseudomonadota</taxon>
        <taxon>Alphaproteobacteria</taxon>
        <taxon>Sphingomonadales</taxon>
        <taxon>Sphingomonadaceae</taxon>
        <taxon>Sphingomonas</taxon>
    </lineage>
</organism>
<accession>A0ABV0B5G5</accession>
<dbReference type="RefSeq" id="WP_346245792.1">
    <property type="nucleotide sequence ID" value="NZ_JBDIZK010000003.1"/>
</dbReference>
<gene>
    <name evidence="1" type="ORF">TPR58_06420</name>
</gene>
<keyword evidence="2" id="KW-1185">Reference proteome</keyword>
<comment type="caution">
    <text evidence="1">The sequence shown here is derived from an EMBL/GenBank/DDBJ whole genome shotgun (WGS) entry which is preliminary data.</text>
</comment>
<evidence type="ECO:0000313" key="2">
    <source>
        <dbReference type="Proteomes" id="UP001427805"/>
    </source>
</evidence>
<proteinExistence type="predicted"/>
<evidence type="ECO:0000313" key="1">
    <source>
        <dbReference type="EMBL" id="MEN3746794.1"/>
    </source>
</evidence>
<reference evidence="1 2" key="1">
    <citation type="submission" date="2024-05" db="EMBL/GenBank/DDBJ databases">
        <title>Sphingomonas sp. HF-S3 16S ribosomal RNA gene Genome sequencing and assembly.</title>
        <authorList>
            <person name="Lee H."/>
        </authorList>
    </citation>
    <scope>NUCLEOTIDE SEQUENCE [LARGE SCALE GENOMIC DNA]</scope>
    <source>
        <strain evidence="1 2">HF-S3</strain>
    </source>
</reference>
<protein>
    <submittedName>
        <fullName evidence="1">Uncharacterized protein</fullName>
    </submittedName>
</protein>
<name>A0ABV0B5G5_9SPHN</name>
<sequence length="239" mass="26091">MAMPSGTLKIWLNAFIPYHVQGYTRKITKGETAGLSAVPLPGIARLNIMNWDHDWDSGFLTDQRKFSSNETASVRMQSAVTVDVSATGMNPRFHPMRTSGTTGVKLNTGKIVGKSNANMKNCVFKTEEKGFQANFGRPLPSGLNRILVLNVKGAASDPLVSASADIDYKGHFKIVQSDRNSMIYVEFQGKIDAFPAFECYASWNGKVQTLFTAPPPAHNTVVDLLGGANRRISGCAEWC</sequence>